<protein>
    <recommendedName>
        <fullName evidence="16">Virulence sensor protein BvgS</fullName>
        <ecNumber evidence="3">2.7.13.3</ecNumber>
    </recommendedName>
</protein>
<dbReference type="PRINTS" id="PR00344">
    <property type="entry name" value="BCTRLSENSOR"/>
</dbReference>
<dbReference type="HOGENOM" id="CLU_000445_104_15_4"/>
<comment type="catalytic activity">
    <reaction evidence="1">
        <text>ATP + protein L-histidine = ADP + protein N-phospho-L-histidine.</text>
        <dbReference type="EC" id="2.7.13.3"/>
    </reaction>
</comment>
<evidence type="ECO:0000256" key="9">
    <source>
        <dbReference type="ARBA" id="ARBA00022777"/>
    </source>
</evidence>
<keyword evidence="5" id="KW-0808">Transferase</keyword>
<evidence type="ECO:0000256" key="15">
    <source>
        <dbReference type="ARBA" id="ARBA00058004"/>
    </source>
</evidence>
<dbReference type="CDD" id="cd16922">
    <property type="entry name" value="HATPase_EvgS-ArcB-TorS-like"/>
    <property type="match status" value="1"/>
</dbReference>
<proteinExistence type="predicted"/>
<dbReference type="Gene3D" id="3.30.565.10">
    <property type="entry name" value="Histidine kinase-like ATPase, C-terminal domain"/>
    <property type="match status" value="1"/>
</dbReference>
<keyword evidence="13" id="KW-0843">Virulence</keyword>
<accession>U5N9N2</accession>
<keyword evidence="23" id="KW-1185">Reference proteome</keyword>
<keyword evidence="10" id="KW-0067">ATP-binding</keyword>
<dbReference type="Pfam" id="PF00512">
    <property type="entry name" value="HisKA"/>
    <property type="match status" value="1"/>
</dbReference>
<dbReference type="STRING" id="946483.Cenrod_0844"/>
<dbReference type="eggNOG" id="COG0784">
    <property type="taxonomic scope" value="Bacteria"/>
</dbReference>
<evidence type="ECO:0000313" key="22">
    <source>
        <dbReference type="EMBL" id="AGX86948.1"/>
    </source>
</evidence>
<dbReference type="PATRIC" id="fig|946483.4.peg.847"/>
<evidence type="ECO:0000256" key="12">
    <source>
        <dbReference type="ARBA" id="ARBA00023012"/>
    </source>
</evidence>
<evidence type="ECO:0000256" key="4">
    <source>
        <dbReference type="ARBA" id="ARBA00022553"/>
    </source>
</evidence>
<feature type="transmembrane region" description="Helical" evidence="19">
    <location>
        <begin position="24"/>
        <end position="46"/>
    </location>
</feature>
<dbReference type="Pfam" id="PF17149">
    <property type="entry name" value="CHASE5"/>
    <property type="match status" value="1"/>
</dbReference>
<dbReference type="SMART" id="SM00448">
    <property type="entry name" value="REC"/>
    <property type="match status" value="1"/>
</dbReference>
<comment type="subcellular location">
    <subcellularLocation>
        <location evidence="2">Membrane</location>
    </subcellularLocation>
</comment>
<keyword evidence="14 19" id="KW-0472">Membrane</keyword>
<keyword evidence="18" id="KW-0175">Coiled coil</keyword>
<dbReference type="FunFam" id="3.30.565.10:FF:000010">
    <property type="entry name" value="Sensor histidine kinase RcsC"/>
    <property type="match status" value="1"/>
</dbReference>
<dbReference type="SMART" id="SM00065">
    <property type="entry name" value="GAF"/>
    <property type="match status" value="1"/>
</dbReference>
<dbReference type="KEGG" id="cbx:Cenrod_0844"/>
<dbReference type="InterPro" id="IPR003661">
    <property type="entry name" value="HisK_dim/P_dom"/>
</dbReference>
<keyword evidence="7" id="KW-0732">Signal</keyword>
<dbReference type="Gene3D" id="1.10.287.130">
    <property type="match status" value="1"/>
</dbReference>
<dbReference type="eggNOG" id="COG2203">
    <property type="taxonomic scope" value="Bacteria"/>
</dbReference>
<dbReference type="CDD" id="cd00082">
    <property type="entry name" value="HisKA"/>
    <property type="match status" value="1"/>
</dbReference>
<reference evidence="22 23" key="1">
    <citation type="journal article" date="2013" name="Genome Biol.">
        <title>Genomic analysis reveals key aspects of prokaryotic symbiosis in the phototrophic consortium "Chlorochromatium aggregatum".</title>
        <authorList>
            <person name="Liu Z."/>
            <person name="Muller J."/>
            <person name="Li T."/>
            <person name="Alvey R.M."/>
            <person name="Vogl K."/>
            <person name="Frigaard N.U."/>
            <person name="Rockwell N.C."/>
            <person name="Boyd E.S."/>
            <person name="Tomsho L.P."/>
            <person name="Schuster S.C."/>
            <person name="Henke P."/>
            <person name="Rohde M."/>
            <person name="Overmann J."/>
            <person name="Bryant D.A."/>
        </authorList>
    </citation>
    <scope>NUCLEOTIDE SEQUENCE [LARGE SCALE GENOMIC DNA]</scope>
    <source>
        <strain evidence="22">CR</strain>
    </source>
</reference>
<dbReference type="OrthoDB" id="9810730at2"/>
<dbReference type="Pfam" id="PF02518">
    <property type="entry name" value="HATPase_c"/>
    <property type="match status" value="1"/>
</dbReference>
<feature type="domain" description="Histidine kinase" evidence="20">
    <location>
        <begin position="454"/>
        <end position="679"/>
    </location>
</feature>
<evidence type="ECO:0000256" key="10">
    <source>
        <dbReference type="ARBA" id="ARBA00022840"/>
    </source>
</evidence>
<evidence type="ECO:0000256" key="18">
    <source>
        <dbReference type="SAM" id="Coils"/>
    </source>
</evidence>
<evidence type="ECO:0000256" key="3">
    <source>
        <dbReference type="ARBA" id="ARBA00012438"/>
    </source>
</evidence>
<dbReference type="SUPFAM" id="SSF55874">
    <property type="entry name" value="ATPase domain of HSP90 chaperone/DNA topoisomerase II/histidine kinase"/>
    <property type="match status" value="1"/>
</dbReference>
<dbReference type="Proteomes" id="UP000017184">
    <property type="component" value="Chromosome"/>
</dbReference>
<dbReference type="Gene3D" id="3.30.450.40">
    <property type="match status" value="1"/>
</dbReference>
<dbReference type="GO" id="GO:0000155">
    <property type="term" value="F:phosphorelay sensor kinase activity"/>
    <property type="evidence" value="ECO:0007669"/>
    <property type="project" value="InterPro"/>
</dbReference>
<dbReference type="GO" id="GO:0005524">
    <property type="term" value="F:ATP binding"/>
    <property type="evidence" value="ECO:0007669"/>
    <property type="project" value="UniProtKB-KW"/>
</dbReference>
<dbReference type="Pfam" id="PF13185">
    <property type="entry name" value="GAF_2"/>
    <property type="match status" value="1"/>
</dbReference>
<evidence type="ECO:0000256" key="17">
    <source>
        <dbReference type="PROSITE-ProRule" id="PRU00169"/>
    </source>
</evidence>
<evidence type="ECO:0000256" key="6">
    <source>
        <dbReference type="ARBA" id="ARBA00022692"/>
    </source>
</evidence>
<evidence type="ECO:0000256" key="19">
    <source>
        <dbReference type="SAM" id="Phobius"/>
    </source>
</evidence>
<feature type="domain" description="Response regulatory" evidence="21">
    <location>
        <begin position="705"/>
        <end position="831"/>
    </location>
</feature>
<evidence type="ECO:0000256" key="13">
    <source>
        <dbReference type="ARBA" id="ARBA00023026"/>
    </source>
</evidence>
<dbReference type="SUPFAM" id="SSF47384">
    <property type="entry name" value="Homodimeric domain of signal transducing histidine kinase"/>
    <property type="match status" value="1"/>
</dbReference>
<dbReference type="InterPro" id="IPR001789">
    <property type="entry name" value="Sig_transdc_resp-reg_receiver"/>
</dbReference>
<gene>
    <name evidence="22" type="ORF">Cenrod_0844</name>
</gene>
<dbReference type="InterPro" id="IPR036097">
    <property type="entry name" value="HisK_dim/P_sf"/>
</dbReference>
<dbReference type="FunFam" id="1.10.287.130:FF:000004">
    <property type="entry name" value="Ethylene receptor 1"/>
    <property type="match status" value="1"/>
</dbReference>
<evidence type="ECO:0000256" key="16">
    <source>
        <dbReference type="ARBA" id="ARBA00070152"/>
    </source>
</evidence>
<keyword evidence="8" id="KW-0547">Nucleotide-binding</keyword>
<dbReference type="InterPro" id="IPR005467">
    <property type="entry name" value="His_kinase_dom"/>
</dbReference>
<dbReference type="Gene3D" id="3.40.50.2300">
    <property type="match status" value="1"/>
</dbReference>
<dbReference type="InterPro" id="IPR033414">
    <property type="entry name" value="Sensor_dom"/>
</dbReference>
<dbReference type="InterPro" id="IPR011006">
    <property type="entry name" value="CheY-like_superfamily"/>
</dbReference>
<sequence>MARRADRAKKLGFLGIHSRITRKLLLWSLFFGGLFAVLISIAEAYSGYRDRIAALDRYLVACGAFAVPPLVKSLWQFDIEQARLQLTSLLHLPDIATVRLQPVEGKVFVVGRAVSTDEALVHTFPLMHSDGGWLHPLGTLSLTVDLREHRQQALRHGLTQLAGNTAVILLVVLVSGAIYHAYVRRRMLVLADELCDITPQDLRKAPAMPTPTRPATLHDEFDDLVASLHTLKVTGGQALIDADVSSAALQRANSAYRALSLTSQAIVHAQGLAQLLDEACRIVHQDGRYALVWIGQAMDDERKTVLPVAAAGDEHSYLDVVDIRWDESERGRGPTGRAIRERQPVCMQTIAADPHYAPWMEVAIRRGYVSAAAFPIPASHGVDGIFGAMMVYVSQAHGFLDEELSLLEQLAANVGVGVDKLRAEEDRARTSRQLQEAKHAAEEANQAKTRFLATMSHEIRTPMNGILGMAQMLMLPEVLPEERADYARIILHSGKALLNILNDILDLAKVEAGRFRLEHQPVDPLDVMQEVRDWFAEAAKAKHVQLQVGWDGTAVQSGRRYVGDAHRLRQMLSNFVSNAIKFTQHGTVRVQAREVLREGDKAVLEFSVTDTGVGIPEEKQSLLFQPFSQVDSSPTRQYEGTGLGLSIVRGFAKLMEGSVGVESTVGQGSRFWFRVCLPWEQGDIAPAREGNAAQRAAAQAVLSGTILVVEDNPTNQKVIAVLLQSLGLQAELAENGAEAVERIRRSQAVPDVTLPDLVLMDVQMPIMDGCTATQTIRAWEEDAGRGHLPIVALTAGAFDEDRQRCMDSGMDDFLTKPVGLEALSQALSRWLRRDDLSTASHPSQ</sequence>
<dbReference type="PANTHER" id="PTHR45339">
    <property type="entry name" value="HYBRID SIGNAL TRANSDUCTION HISTIDINE KINASE J"/>
    <property type="match status" value="1"/>
</dbReference>
<evidence type="ECO:0000256" key="8">
    <source>
        <dbReference type="ARBA" id="ARBA00022741"/>
    </source>
</evidence>
<evidence type="ECO:0000259" key="21">
    <source>
        <dbReference type="PROSITE" id="PS50110"/>
    </source>
</evidence>
<keyword evidence="4 17" id="KW-0597">Phosphoprotein</keyword>
<dbReference type="SUPFAM" id="SSF52172">
    <property type="entry name" value="CheY-like"/>
    <property type="match status" value="1"/>
</dbReference>
<name>U5N9N2_9BURK</name>
<feature type="coiled-coil region" evidence="18">
    <location>
        <begin position="420"/>
        <end position="447"/>
    </location>
</feature>
<dbReference type="EMBL" id="CP004885">
    <property type="protein sequence ID" value="AGX86948.1"/>
    <property type="molecule type" value="Genomic_DNA"/>
</dbReference>
<evidence type="ECO:0000256" key="7">
    <source>
        <dbReference type="ARBA" id="ARBA00022729"/>
    </source>
</evidence>
<dbReference type="eggNOG" id="COG2205">
    <property type="taxonomic scope" value="Bacteria"/>
</dbReference>
<organism evidence="22 23">
    <name type="scientific">Candidatus Symbiobacter mobilis CR</name>
    <dbReference type="NCBI Taxonomy" id="946483"/>
    <lineage>
        <taxon>Bacteria</taxon>
        <taxon>Pseudomonadati</taxon>
        <taxon>Pseudomonadota</taxon>
        <taxon>Betaproteobacteria</taxon>
        <taxon>Burkholderiales</taxon>
        <taxon>Comamonadaceae</taxon>
    </lineage>
</organism>
<dbReference type="InterPro" id="IPR036890">
    <property type="entry name" value="HATPase_C_sf"/>
</dbReference>
<dbReference type="InterPro" id="IPR003594">
    <property type="entry name" value="HATPase_dom"/>
</dbReference>
<dbReference type="PANTHER" id="PTHR45339:SF5">
    <property type="entry name" value="HISTIDINE KINASE"/>
    <property type="match status" value="1"/>
</dbReference>
<feature type="transmembrane region" description="Helical" evidence="19">
    <location>
        <begin position="161"/>
        <end position="182"/>
    </location>
</feature>
<keyword evidence="12" id="KW-0902">Two-component regulatory system</keyword>
<keyword evidence="11 19" id="KW-1133">Transmembrane helix</keyword>
<dbReference type="CDD" id="cd17546">
    <property type="entry name" value="REC_hyHK_CKI1_RcsC-like"/>
    <property type="match status" value="1"/>
</dbReference>
<dbReference type="SMART" id="SM00388">
    <property type="entry name" value="HisKA"/>
    <property type="match status" value="1"/>
</dbReference>
<dbReference type="PROSITE" id="PS50110">
    <property type="entry name" value="RESPONSE_REGULATORY"/>
    <property type="match status" value="1"/>
</dbReference>
<evidence type="ECO:0000256" key="2">
    <source>
        <dbReference type="ARBA" id="ARBA00004370"/>
    </source>
</evidence>
<dbReference type="InterPro" id="IPR029016">
    <property type="entry name" value="GAF-like_dom_sf"/>
</dbReference>
<dbReference type="PROSITE" id="PS50109">
    <property type="entry name" value="HIS_KIN"/>
    <property type="match status" value="1"/>
</dbReference>
<dbReference type="SUPFAM" id="SSF55781">
    <property type="entry name" value="GAF domain-like"/>
    <property type="match status" value="1"/>
</dbReference>
<dbReference type="GO" id="GO:0016020">
    <property type="term" value="C:membrane"/>
    <property type="evidence" value="ECO:0007669"/>
    <property type="project" value="UniProtKB-SubCell"/>
</dbReference>
<feature type="modified residue" description="4-aspartylphosphate" evidence="17">
    <location>
        <position position="761"/>
    </location>
</feature>
<dbReference type="InterPro" id="IPR003018">
    <property type="entry name" value="GAF"/>
</dbReference>
<evidence type="ECO:0000259" key="20">
    <source>
        <dbReference type="PROSITE" id="PS50109"/>
    </source>
</evidence>
<evidence type="ECO:0000256" key="1">
    <source>
        <dbReference type="ARBA" id="ARBA00000085"/>
    </source>
</evidence>
<evidence type="ECO:0000313" key="23">
    <source>
        <dbReference type="Proteomes" id="UP000017184"/>
    </source>
</evidence>
<dbReference type="RefSeq" id="WP_022771768.1">
    <property type="nucleotide sequence ID" value="NC_022576.1"/>
</dbReference>
<keyword evidence="6 19" id="KW-0812">Transmembrane</keyword>
<comment type="function">
    <text evidence="15">Member of the two-component regulatory system BvgS/BvgA. Phosphorylates BvgA via a four-step phosphorelay in response to environmental signals.</text>
</comment>
<keyword evidence="9 22" id="KW-0418">Kinase</keyword>
<evidence type="ECO:0000256" key="11">
    <source>
        <dbReference type="ARBA" id="ARBA00022989"/>
    </source>
</evidence>
<dbReference type="EC" id="2.7.13.3" evidence="3"/>
<dbReference type="SMART" id="SM00387">
    <property type="entry name" value="HATPase_c"/>
    <property type="match status" value="1"/>
</dbReference>
<evidence type="ECO:0000256" key="14">
    <source>
        <dbReference type="ARBA" id="ARBA00023136"/>
    </source>
</evidence>
<dbReference type="AlphaFoldDB" id="U5N9N2"/>
<dbReference type="Pfam" id="PF00072">
    <property type="entry name" value="Response_reg"/>
    <property type="match status" value="1"/>
</dbReference>
<dbReference type="InterPro" id="IPR004358">
    <property type="entry name" value="Sig_transdc_His_kin-like_C"/>
</dbReference>
<evidence type="ECO:0000256" key="5">
    <source>
        <dbReference type="ARBA" id="ARBA00022679"/>
    </source>
</evidence>
<feature type="transmembrane region" description="Helical" evidence="19">
    <location>
        <begin position="58"/>
        <end position="75"/>
    </location>
</feature>